<keyword evidence="5" id="KW-1185">Reference proteome</keyword>
<gene>
    <name evidence="4" type="ORF">SeLEV6574_g00518</name>
    <name evidence="3" type="ORF">SeMB42_g06223</name>
</gene>
<keyword evidence="1" id="KW-1133">Transmembrane helix</keyword>
<dbReference type="EMBL" id="QEAM01000009">
    <property type="protein sequence ID" value="TPX51052.1"/>
    <property type="molecule type" value="Genomic_DNA"/>
</dbReference>
<accession>A0A507CJD2</accession>
<evidence type="ECO:0000256" key="1">
    <source>
        <dbReference type="SAM" id="Phobius"/>
    </source>
</evidence>
<evidence type="ECO:0008006" key="7">
    <source>
        <dbReference type="Google" id="ProtNLM"/>
    </source>
</evidence>
<evidence type="ECO:0000313" key="5">
    <source>
        <dbReference type="Proteomes" id="UP000317494"/>
    </source>
</evidence>
<keyword evidence="1" id="KW-0472">Membrane</keyword>
<feature type="signal peptide" evidence="2">
    <location>
        <begin position="1"/>
        <end position="21"/>
    </location>
</feature>
<keyword evidence="1" id="KW-0812">Transmembrane</keyword>
<name>A0A507CJD2_9FUNG</name>
<evidence type="ECO:0000313" key="4">
    <source>
        <dbReference type="EMBL" id="TPX51052.1"/>
    </source>
</evidence>
<dbReference type="EMBL" id="QEAN01000336">
    <property type="protein sequence ID" value="TPX39852.1"/>
    <property type="molecule type" value="Genomic_DNA"/>
</dbReference>
<dbReference type="VEuPathDB" id="FungiDB:SeMB42_g06223"/>
<feature type="transmembrane region" description="Helical" evidence="1">
    <location>
        <begin position="37"/>
        <end position="56"/>
    </location>
</feature>
<comment type="caution">
    <text evidence="3">The sequence shown here is derived from an EMBL/GenBank/DDBJ whole genome shotgun (WGS) entry which is preliminary data.</text>
</comment>
<proteinExistence type="predicted"/>
<evidence type="ECO:0000256" key="2">
    <source>
        <dbReference type="SAM" id="SignalP"/>
    </source>
</evidence>
<evidence type="ECO:0000313" key="3">
    <source>
        <dbReference type="EMBL" id="TPX39852.1"/>
    </source>
</evidence>
<feature type="chain" id="PRO_5036130974" description="Cardiolipin synthase N-terminal domain-containing protein" evidence="2">
    <location>
        <begin position="22"/>
        <end position="117"/>
    </location>
</feature>
<sequence length="117" mass="12645">MSIFDYLVVALLAITIDHVSAQNYSGGSRGRSALWWLFWLMVIPIALCCCCCWWLWRKFISPKQAQPAVAASGQPGYAGGAPYGDNSNSCCGPSGYGGFPFGRRSVPMQQTPGMSQA</sequence>
<organism evidence="3 5">
    <name type="scientific">Synchytrium endobioticum</name>
    <dbReference type="NCBI Taxonomy" id="286115"/>
    <lineage>
        <taxon>Eukaryota</taxon>
        <taxon>Fungi</taxon>
        <taxon>Fungi incertae sedis</taxon>
        <taxon>Chytridiomycota</taxon>
        <taxon>Chytridiomycota incertae sedis</taxon>
        <taxon>Chytridiomycetes</taxon>
        <taxon>Synchytriales</taxon>
        <taxon>Synchytriaceae</taxon>
        <taxon>Synchytrium</taxon>
    </lineage>
</organism>
<reference evidence="5 6" key="1">
    <citation type="journal article" date="2019" name="Sci. Rep.">
        <title>Comparative genomics of chytrid fungi reveal insights into the obligate biotrophic and pathogenic lifestyle of Synchytrium endobioticum.</title>
        <authorList>
            <person name="van de Vossenberg B.T.L.H."/>
            <person name="Warris S."/>
            <person name="Nguyen H.D.T."/>
            <person name="van Gent-Pelzer M.P.E."/>
            <person name="Joly D.L."/>
            <person name="van de Geest H.C."/>
            <person name="Bonants P.J.M."/>
            <person name="Smith D.S."/>
            <person name="Levesque C.A."/>
            <person name="van der Lee T.A.J."/>
        </authorList>
    </citation>
    <scope>NUCLEOTIDE SEQUENCE [LARGE SCALE GENOMIC DNA]</scope>
    <source>
        <strain evidence="4 6">LEV6574</strain>
        <strain evidence="3 5">MB42</strain>
    </source>
</reference>
<dbReference type="Proteomes" id="UP000317494">
    <property type="component" value="Unassembled WGS sequence"/>
</dbReference>
<dbReference type="AlphaFoldDB" id="A0A507CJD2"/>
<keyword evidence="2" id="KW-0732">Signal</keyword>
<protein>
    <recommendedName>
        <fullName evidence="7">Cardiolipin synthase N-terminal domain-containing protein</fullName>
    </recommendedName>
</protein>
<dbReference type="Proteomes" id="UP000320475">
    <property type="component" value="Unassembled WGS sequence"/>
</dbReference>
<evidence type="ECO:0000313" key="6">
    <source>
        <dbReference type="Proteomes" id="UP000320475"/>
    </source>
</evidence>